<feature type="compositionally biased region" description="Basic residues" evidence="1">
    <location>
        <begin position="77"/>
        <end position="91"/>
    </location>
</feature>
<feature type="compositionally biased region" description="Basic and acidic residues" evidence="1">
    <location>
        <begin position="13"/>
        <end position="22"/>
    </location>
</feature>
<evidence type="ECO:0000256" key="1">
    <source>
        <dbReference type="SAM" id="MobiDB-lite"/>
    </source>
</evidence>
<evidence type="ECO:0000313" key="2">
    <source>
        <dbReference type="EMBL" id="KYP76119.1"/>
    </source>
</evidence>
<dbReference type="Gramene" id="C.cajan_19762.t">
    <property type="protein sequence ID" value="C.cajan_19762.t.cds1"/>
    <property type="gene ID" value="C.cajan_19762"/>
</dbReference>
<dbReference type="AlphaFoldDB" id="A0A151UA17"/>
<gene>
    <name evidence="2" type="ORF">KK1_020343</name>
    <name evidence="3" type="ORF">KK1_020371</name>
</gene>
<name>A0A151UA17_CAJCA</name>
<reference evidence="3 4" key="1">
    <citation type="journal article" date="2012" name="Nat. Biotechnol.">
        <title>Draft genome sequence of pigeonpea (Cajanus cajan), an orphan legume crop of resource-poor farmers.</title>
        <authorList>
            <person name="Varshney R.K."/>
            <person name="Chen W."/>
            <person name="Li Y."/>
            <person name="Bharti A.K."/>
            <person name="Saxena R.K."/>
            <person name="Schlueter J.A."/>
            <person name="Donoghue M.T."/>
            <person name="Azam S."/>
            <person name="Fan G."/>
            <person name="Whaley A.M."/>
            <person name="Farmer A.D."/>
            <person name="Sheridan J."/>
            <person name="Iwata A."/>
            <person name="Tuteja R."/>
            <person name="Penmetsa R.V."/>
            <person name="Wu W."/>
            <person name="Upadhyaya H.D."/>
            <person name="Yang S.P."/>
            <person name="Shah T."/>
            <person name="Saxena K.B."/>
            <person name="Michael T."/>
            <person name="McCombie W.R."/>
            <person name="Yang B."/>
            <person name="Zhang G."/>
            <person name="Yang H."/>
            <person name="Wang J."/>
            <person name="Spillane C."/>
            <person name="Cook D.R."/>
            <person name="May G.D."/>
            <person name="Xu X."/>
            <person name="Jackson S.A."/>
        </authorList>
    </citation>
    <scope>NUCLEOTIDE SEQUENCE [LARGE SCALE GENOMIC DNA]</scope>
    <source>
        <strain evidence="4">cv. Asha</strain>
    </source>
</reference>
<dbReference type="EMBL" id="CM003603">
    <property type="protein sequence ID" value="KYP76119.1"/>
    <property type="molecule type" value="Genomic_DNA"/>
</dbReference>
<protein>
    <submittedName>
        <fullName evidence="3">Uncharacterized protein</fullName>
    </submittedName>
</protein>
<sequence length="98" mass="10939">MKRASSVTGIRGDSGEETERGLDSFPVRPSMSGREGLSQPSTWSKERFSITITTMVLMGPGSLCFLRKAALGEGERRRMRRRRRRGVRRRPISAGGVE</sequence>
<keyword evidence="4" id="KW-1185">Reference proteome</keyword>
<feature type="region of interest" description="Disordered" evidence="1">
    <location>
        <begin position="73"/>
        <end position="98"/>
    </location>
</feature>
<evidence type="ECO:0000313" key="4">
    <source>
        <dbReference type="Proteomes" id="UP000075243"/>
    </source>
</evidence>
<proteinExistence type="predicted"/>
<evidence type="ECO:0000313" key="3">
    <source>
        <dbReference type="EMBL" id="KYP76147.1"/>
    </source>
</evidence>
<dbReference type="Gramene" id="C.cajan_19790.t">
    <property type="protein sequence ID" value="C.cajan_19790.t.cds1"/>
    <property type="gene ID" value="C.cajan_19790"/>
</dbReference>
<dbReference type="EMBL" id="CM003603">
    <property type="protein sequence ID" value="KYP76147.1"/>
    <property type="molecule type" value="Genomic_DNA"/>
</dbReference>
<feature type="region of interest" description="Disordered" evidence="1">
    <location>
        <begin position="1"/>
        <end position="43"/>
    </location>
</feature>
<dbReference type="Proteomes" id="UP000075243">
    <property type="component" value="Chromosome 1"/>
</dbReference>
<accession>A0A151UA17</accession>
<organism evidence="3 4">
    <name type="scientific">Cajanus cajan</name>
    <name type="common">Pigeon pea</name>
    <name type="synonym">Cajanus indicus</name>
    <dbReference type="NCBI Taxonomy" id="3821"/>
    <lineage>
        <taxon>Eukaryota</taxon>
        <taxon>Viridiplantae</taxon>
        <taxon>Streptophyta</taxon>
        <taxon>Embryophyta</taxon>
        <taxon>Tracheophyta</taxon>
        <taxon>Spermatophyta</taxon>
        <taxon>Magnoliopsida</taxon>
        <taxon>eudicotyledons</taxon>
        <taxon>Gunneridae</taxon>
        <taxon>Pentapetalae</taxon>
        <taxon>rosids</taxon>
        <taxon>fabids</taxon>
        <taxon>Fabales</taxon>
        <taxon>Fabaceae</taxon>
        <taxon>Papilionoideae</taxon>
        <taxon>50 kb inversion clade</taxon>
        <taxon>NPAAA clade</taxon>
        <taxon>indigoferoid/millettioid clade</taxon>
        <taxon>Phaseoleae</taxon>
        <taxon>Cajanus</taxon>
    </lineage>
</organism>